<dbReference type="EMBL" id="JBHTJS010000058">
    <property type="protein sequence ID" value="MFD1009287.1"/>
    <property type="molecule type" value="Genomic_DNA"/>
</dbReference>
<dbReference type="RefSeq" id="WP_379559318.1">
    <property type="nucleotide sequence ID" value="NZ_JBHTJS010000058.1"/>
</dbReference>
<keyword evidence="3" id="KW-0862">Zinc</keyword>
<proteinExistence type="inferred from homology"/>
<gene>
    <name evidence="6" type="ORF">ACFQ1C_14150</name>
</gene>
<reference evidence="7" key="1">
    <citation type="journal article" date="2019" name="Int. J. Syst. Evol. Microbiol.">
        <title>The Global Catalogue of Microorganisms (GCM) 10K type strain sequencing project: providing services to taxonomists for standard genome sequencing and annotation.</title>
        <authorList>
            <consortium name="The Broad Institute Genomics Platform"/>
            <consortium name="The Broad Institute Genome Sequencing Center for Infectious Disease"/>
            <person name="Wu L."/>
            <person name="Ma J."/>
        </authorList>
    </citation>
    <scope>NUCLEOTIDE SEQUENCE [LARGE SCALE GENOMIC DNA]</scope>
    <source>
        <strain evidence="7">CCUG 60525</strain>
    </source>
</reference>
<keyword evidence="2" id="KW-0479">Metal-binding</keyword>
<dbReference type="SUPFAM" id="SSF51316">
    <property type="entry name" value="Mss4-like"/>
    <property type="match status" value="1"/>
</dbReference>
<evidence type="ECO:0000256" key="1">
    <source>
        <dbReference type="ARBA" id="ARBA00005495"/>
    </source>
</evidence>
<evidence type="ECO:0000256" key="3">
    <source>
        <dbReference type="ARBA" id="ARBA00022833"/>
    </source>
</evidence>
<evidence type="ECO:0000259" key="5">
    <source>
        <dbReference type="PROSITE" id="PS51891"/>
    </source>
</evidence>
<keyword evidence="7" id="KW-1185">Reference proteome</keyword>
<dbReference type="Pfam" id="PF04828">
    <property type="entry name" value="GFA"/>
    <property type="match status" value="1"/>
</dbReference>
<sequence length="151" mass="16526">MPASSGLVRVDCVKDGKEVIVKGSCLCGAIKYAVSRLDMPIIFCHCKTCKKAHAAPFNATAGVARENFRWLQGRDKLASFESSPGKIRHFCSICGTHLVAEKPAQPHVILRVASLDEDPGVKPEAHIWTSHDVEWLQGEGIVAYKEGRLET</sequence>
<dbReference type="PANTHER" id="PTHR33337:SF40">
    <property type="entry name" value="CENP-V_GFA DOMAIN-CONTAINING PROTEIN-RELATED"/>
    <property type="match status" value="1"/>
</dbReference>
<name>A0ABW3KKB8_9GAMM</name>
<organism evidence="6 7">
    <name type="scientific">Oceanisphaera ostreae</name>
    <dbReference type="NCBI Taxonomy" id="914151"/>
    <lineage>
        <taxon>Bacteria</taxon>
        <taxon>Pseudomonadati</taxon>
        <taxon>Pseudomonadota</taxon>
        <taxon>Gammaproteobacteria</taxon>
        <taxon>Aeromonadales</taxon>
        <taxon>Aeromonadaceae</taxon>
        <taxon>Oceanisphaera</taxon>
    </lineage>
</organism>
<dbReference type="InterPro" id="IPR006913">
    <property type="entry name" value="CENP-V/GFA"/>
</dbReference>
<dbReference type="PANTHER" id="PTHR33337">
    <property type="entry name" value="GFA DOMAIN-CONTAINING PROTEIN"/>
    <property type="match status" value="1"/>
</dbReference>
<dbReference type="PROSITE" id="PS51891">
    <property type="entry name" value="CENP_V_GFA"/>
    <property type="match status" value="1"/>
</dbReference>
<keyword evidence="4" id="KW-0456">Lyase</keyword>
<evidence type="ECO:0000313" key="7">
    <source>
        <dbReference type="Proteomes" id="UP001597048"/>
    </source>
</evidence>
<evidence type="ECO:0000313" key="6">
    <source>
        <dbReference type="EMBL" id="MFD1009287.1"/>
    </source>
</evidence>
<evidence type="ECO:0000256" key="4">
    <source>
        <dbReference type="ARBA" id="ARBA00023239"/>
    </source>
</evidence>
<evidence type="ECO:0000256" key="2">
    <source>
        <dbReference type="ARBA" id="ARBA00022723"/>
    </source>
</evidence>
<accession>A0ABW3KKB8</accession>
<dbReference type="Proteomes" id="UP001597048">
    <property type="component" value="Unassembled WGS sequence"/>
</dbReference>
<feature type="domain" description="CENP-V/GFA" evidence="5">
    <location>
        <begin position="21"/>
        <end position="129"/>
    </location>
</feature>
<dbReference type="InterPro" id="IPR011057">
    <property type="entry name" value="Mss4-like_sf"/>
</dbReference>
<comment type="caution">
    <text evidence="6">The sequence shown here is derived from an EMBL/GenBank/DDBJ whole genome shotgun (WGS) entry which is preliminary data.</text>
</comment>
<comment type="similarity">
    <text evidence="1">Belongs to the Gfa family.</text>
</comment>
<dbReference type="Gene3D" id="3.90.1590.10">
    <property type="entry name" value="glutathione-dependent formaldehyde- activating enzyme (gfa)"/>
    <property type="match status" value="1"/>
</dbReference>
<protein>
    <submittedName>
        <fullName evidence="6">GFA family protein</fullName>
    </submittedName>
</protein>